<name>A0ABW6ZPX2_9HYPH</name>
<dbReference type="EMBL" id="JBAFUR010000007">
    <property type="protein sequence ID" value="MFG1254940.1"/>
    <property type="molecule type" value="Genomic_DNA"/>
</dbReference>
<protein>
    <recommendedName>
        <fullName evidence="3">ATP-binding protein</fullName>
    </recommendedName>
</protein>
<gene>
    <name evidence="1" type="ORF">V5F30_22215</name>
</gene>
<dbReference type="Proteomes" id="UP001604043">
    <property type="component" value="Unassembled WGS sequence"/>
</dbReference>
<evidence type="ECO:0000313" key="2">
    <source>
        <dbReference type="Proteomes" id="UP001604043"/>
    </source>
</evidence>
<comment type="caution">
    <text evidence="1">The sequence shown here is derived from an EMBL/GenBank/DDBJ whole genome shotgun (WGS) entry which is preliminary data.</text>
</comment>
<keyword evidence="2" id="KW-1185">Reference proteome</keyword>
<organism evidence="1 2">
    <name type="scientific">Xanthobacter aminoxidans</name>
    <dbReference type="NCBI Taxonomy" id="186280"/>
    <lineage>
        <taxon>Bacteria</taxon>
        <taxon>Pseudomonadati</taxon>
        <taxon>Pseudomonadota</taxon>
        <taxon>Alphaproteobacteria</taxon>
        <taxon>Hyphomicrobiales</taxon>
        <taxon>Xanthobacteraceae</taxon>
        <taxon>Xanthobacter</taxon>
    </lineage>
</organism>
<evidence type="ECO:0008006" key="3">
    <source>
        <dbReference type="Google" id="ProtNLM"/>
    </source>
</evidence>
<reference evidence="1 2" key="1">
    <citation type="submission" date="2024-02" db="EMBL/GenBank/DDBJ databases">
        <title>Expansion and revision of Xanthobacter and proposal of Roseixanthobacter gen. nov.</title>
        <authorList>
            <person name="Soltysiak M.P.M."/>
            <person name="Jalihal A."/>
            <person name="Ory A."/>
            <person name="Chrisophersen C."/>
            <person name="Lee A.D."/>
            <person name="Boulton J."/>
            <person name="Springer M."/>
        </authorList>
    </citation>
    <scope>NUCLEOTIDE SEQUENCE [LARGE SCALE GENOMIC DNA]</scope>
    <source>
        <strain evidence="1 2">CB5</strain>
    </source>
</reference>
<proteinExistence type="predicted"/>
<accession>A0ABW6ZPX2</accession>
<sequence>MTQQPSAQKFAAAPFALALDSDGDYVSPAHLRTPFRSFLVSCDRGVYWLRMPGGAGKTQFVRGIIARRTGKEGSLEGIDSAISSGARAIAAGLTAQASPAALVEALKAAFEAEHGLPAPEASGASESPEAFAGWLAALAVVAAGQGAKRLVVCIDGIEAADDLTLSLLPAAAALPGGVVLLLTSRPTADWPAEPLAAAAERFAPGPGVVIHEIGLADAEYVGWLRRLFVERLRPLLRSRANALLLSLMETRASYERGGRDARLTADPVLRDGLKDDWKRLTNKFPRYSGQQLPVEPLAPVLDTFDKLWVDTLARSEGRADRFFLMVRHLAAGGLAVEAVSDLPEGEALDARLAALG</sequence>
<evidence type="ECO:0000313" key="1">
    <source>
        <dbReference type="EMBL" id="MFG1254940.1"/>
    </source>
</evidence>
<dbReference type="RefSeq" id="WP_394008598.1">
    <property type="nucleotide sequence ID" value="NZ_JBAFUR010000007.1"/>
</dbReference>